<reference evidence="1" key="1">
    <citation type="submission" date="2022-03" db="EMBL/GenBank/DDBJ databases">
        <authorList>
            <person name="Alioto T."/>
            <person name="Alioto T."/>
            <person name="Gomez Garrido J."/>
        </authorList>
    </citation>
    <scope>NUCLEOTIDE SEQUENCE</scope>
</reference>
<accession>A0AAD1WCH2</accession>
<proteinExistence type="predicted"/>
<feature type="non-terminal residue" evidence="1">
    <location>
        <position position="64"/>
    </location>
</feature>
<dbReference type="Proteomes" id="UP001295444">
    <property type="component" value="Chromosome 05"/>
</dbReference>
<dbReference type="EMBL" id="OW240916">
    <property type="protein sequence ID" value="CAH2297400.1"/>
    <property type="molecule type" value="Genomic_DNA"/>
</dbReference>
<sequence length="64" mass="6968">MLHEDMRLLQTAMQQLQGVMEKIVLGLSRLEEQVSVQLGYLSSLAGNVTAPKCSADDAPKETPP</sequence>
<keyword evidence="2" id="KW-1185">Reference proteome</keyword>
<gene>
    <name evidence="1" type="ORF">PECUL_23A004588</name>
</gene>
<protein>
    <submittedName>
        <fullName evidence="1">Uncharacterized protein</fullName>
    </submittedName>
</protein>
<evidence type="ECO:0000313" key="2">
    <source>
        <dbReference type="Proteomes" id="UP001295444"/>
    </source>
</evidence>
<evidence type="ECO:0000313" key="1">
    <source>
        <dbReference type="EMBL" id="CAH2297400.1"/>
    </source>
</evidence>
<name>A0AAD1WCH2_PELCU</name>
<dbReference type="AlphaFoldDB" id="A0AAD1WCH2"/>
<organism evidence="1 2">
    <name type="scientific">Pelobates cultripes</name>
    <name type="common">Western spadefoot toad</name>
    <dbReference type="NCBI Taxonomy" id="61616"/>
    <lineage>
        <taxon>Eukaryota</taxon>
        <taxon>Metazoa</taxon>
        <taxon>Chordata</taxon>
        <taxon>Craniata</taxon>
        <taxon>Vertebrata</taxon>
        <taxon>Euteleostomi</taxon>
        <taxon>Amphibia</taxon>
        <taxon>Batrachia</taxon>
        <taxon>Anura</taxon>
        <taxon>Pelobatoidea</taxon>
        <taxon>Pelobatidae</taxon>
        <taxon>Pelobates</taxon>
    </lineage>
</organism>